<organism evidence="2 3">
    <name type="scientific">Phocaeicola vulgatus</name>
    <name type="common">Bacteroides vulgatus</name>
    <dbReference type="NCBI Taxonomy" id="821"/>
    <lineage>
        <taxon>Bacteria</taxon>
        <taxon>Pseudomonadati</taxon>
        <taxon>Bacteroidota</taxon>
        <taxon>Bacteroidia</taxon>
        <taxon>Bacteroidales</taxon>
        <taxon>Bacteroidaceae</taxon>
        <taxon>Phocaeicola</taxon>
    </lineage>
</organism>
<name>A0A414GPM5_PHOVU</name>
<sequence length="148" mass="16889">MYMNEVKKVILFLLCCAIPFSFYAQKARQNAVTKKWGYEQTENKGWWENSKYRGNSMFGGWDAALVNQDYEINWLISPQYEGVTKRFTEKLAGVVLGGKVGFIDIYNRFIIKPQFENADDIHGFNLGLSAVKNEGGNLAASKIRNLEC</sequence>
<reference evidence="2 3" key="1">
    <citation type="submission" date="2018-08" db="EMBL/GenBank/DDBJ databases">
        <title>A genome reference for cultivated species of the human gut microbiota.</title>
        <authorList>
            <person name="Zou Y."/>
            <person name="Xue W."/>
            <person name="Luo G."/>
        </authorList>
    </citation>
    <scope>NUCLEOTIDE SEQUENCE [LARGE SCALE GENOMIC DNA]</scope>
    <source>
        <strain evidence="2 3">AM30-40</strain>
    </source>
</reference>
<comment type="caution">
    <text evidence="2">The sequence shown here is derived from an EMBL/GenBank/DDBJ whole genome shotgun (WGS) entry which is preliminary data.</text>
</comment>
<accession>A0A414GPM5</accession>
<feature type="chain" id="PRO_5019076275" evidence="1">
    <location>
        <begin position="27"/>
        <end position="148"/>
    </location>
</feature>
<dbReference type="Proteomes" id="UP000283429">
    <property type="component" value="Unassembled WGS sequence"/>
</dbReference>
<dbReference type="RefSeq" id="WP_147392937.1">
    <property type="nucleotide sequence ID" value="NZ_QSJM01000110.1"/>
</dbReference>
<evidence type="ECO:0000313" key="3">
    <source>
        <dbReference type="Proteomes" id="UP000283429"/>
    </source>
</evidence>
<gene>
    <name evidence="2" type="ORF">DW783_22390</name>
</gene>
<evidence type="ECO:0000256" key="1">
    <source>
        <dbReference type="SAM" id="SignalP"/>
    </source>
</evidence>
<feature type="non-terminal residue" evidence="2">
    <location>
        <position position="148"/>
    </location>
</feature>
<keyword evidence="1" id="KW-0732">Signal</keyword>
<dbReference type="AlphaFoldDB" id="A0A414GPM5"/>
<dbReference type="EMBL" id="QSJM01000110">
    <property type="protein sequence ID" value="RHD70816.1"/>
    <property type="molecule type" value="Genomic_DNA"/>
</dbReference>
<evidence type="ECO:0000313" key="2">
    <source>
        <dbReference type="EMBL" id="RHD70816.1"/>
    </source>
</evidence>
<dbReference type="InterPro" id="IPR032774">
    <property type="entry name" value="WG_beta_rep"/>
</dbReference>
<proteinExistence type="predicted"/>
<feature type="signal peptide" evidence="1">
    <location>
        <begin position="1"/>
        <end position="26"/>
    </location>
</feature>
<dbReference type="Pfam" id="PF14903">
    <property type="entry name" value="WG_beta_rep"/>
    <property type="match status" value="2"/>
</dbReference>
<protein>
    <submittedName>
        <fullName evidence="2">WG repeat-containing protein</fullName>
    </submittedName>
</protein>